<evidence type="ECO:0000259" key="3">
    <source>
        <dbReference type="PROSITE" id="PS50110"/>
    </source>
</evidence>
<dbReference type="PANTHER" id="PTHR44591">
    <property type="entry name" value="STRESS RESPONSE REGULATOR PROTEIN 1"/>
    <property type="match status" value="1"/>
</dbReference>
<dbReference type="InterPro" id="IPR001789">
    <property type="entry name" value="Sig_transdc_resp-reg_receiver"/>
</dbReference>
<organism evidence="4 5">
    <name type="scientific">Alkalispirochaeta sphaeroplastigenens</name>
    <dbReference type="NCBI Taxonomy" id="1187066"/>
    <lineage>
        <taxon>Bacteria</taxon>
        <taxon>Pseudomonadati</taxon>
        <taxon>Spirochaetota</taxon>
        <taxon>Spirochaetia</taxon>
        <taxon>Spirochaetales</taxon>
        <taxon>Spirochaetaceae</taxon>
        <taxon>Alkalispirochaeta</taxon>
    </lineage>
</organism>
<dbReference type="SUPFAM" id="SSF52172">
    <property type="entry name" value="CheY-like"/>
    <property type="match status" value="1"/>
</dbReference>
<dbReference type="PANTHER" id="PTHR44591:SF19">
    <property type="entry name" value="TWO-COMPONENT RESPONSE REGULATOR-RELATED"/>
    <property type="match status" value="1"/>
</dbReference>
<keyword evidence="5" id="KW-1185">Reference proteome</keyword>
<dbReference type="GO" id="GO:0000160">
    <property type="term" value="P:phosphorelay signal transduction system"/>
    <property type="evidence" value="ECO:0007669"/>
    <property type="project" value="InterPro"/>
</dbReference>
<dbReference type="Proteomes" id="UP000237350">
    <property type="component" value="Unassembled WGS sequence"/>
</dbReference>
<protein>
    <submittedName>
        <fullName evidence="4">Two-component system response regulator</fullName>
    </submittedName>
</protein>
<proteinExistence type="predicted"/>
<dbReference type="Gene3D" id="3.40.50.2300">
    <property type="match status" value="1"/>
</dbReference>
<dbReference type="InterPro" id="IPR050595">
    <property type="entry name" value="Bact_response_regulator"/>
</dbReference>
<feature type="modified residue" description="4-aspartylphosphate" evidence="2">
    <location>
        <position position="62"/>
    </location>
</feature>
<dbReference type="PROSITE" id="PS50110">
    <property type="entry name" value="RESPONSE_REGULATORY"/>
    <property type="match status" value="1"/>
</dbReference>
<accession>A0A2S4K1L3</accession>
<evidence type="ECO:0000313" key="4">
    <source>
        <dbReference type="EMBL" id="POR05650.1"/>
    </source>
</evidence>
<evidence type="ECO:0000313" key="5">
    <source>
        <dbReference type="Proteomes" id="UP000237350"/>
    </source>
</evidence>
<evidence type="ECO:0000256" key="2">
    <source>
        <dbReference type="PROSITE-ProRule" id="PRU00169"/>
    </source>
</evidence>
<dbReference type="EMBL" id="LPWH01000001">
    <property type="protein sequence ID" value="POR05650.1"/>
    <property type="molecule type" value="Genomic_DNA"/>
</dbReference>
<dbReference type="OrthoDB" id="9802066at2"/>
<name>A0A2S4K1L3_9SPIO</name>
<keyword evidence="1 2" id="KW-0597">Phosphoprotein</keyword>
<reference evidence="5" key="1">
    <citation type="submission" date="2015-12" db="EMBL/GenBank/DDBJ databases">
        <authorList>
            <person name="Lodha T.D."/>
            <person name="Chintalapati S."/>
            <person name="Chintalapati V.R."/>
            <person name="Sravanthi T."/>
        </authorList>
    </citation>
    <scope>NUCLEOTIDE SEQUENCE [LARGE SCALE GENOMIC DNA]</scope>
    <source>
        <strain evidence="5">JC133</strain>
    </source>
</reference>
<dbReference type="AlphaFoldDB" id="A0A2S4K1L3"/>
<dbReference type="RefSeq" id="WP_103678996.1">
    <property type="nucleotide sequence ID" value="NZ_LPWH01000001.1"/>
</dbReference>
<gene>
    <name evidence="4" type="ORF">AU468_00300</name>
</gene>
<feature type="domain" description="Response regulatory" evidence="3">
    <location>
        <begin position="5"/>
        <end position="128"/>
    </location>
</feature>
<comment type="caution">
    <text evidence="4">The sequence shown here is derived from an EMBL/GenBank/DDBJ whole genome shotgun (WGS) entry which is preliminary data.</text>
</comment>
<dbReference type="SMART" id="SM00448">
    <property type="entry name" value="REC"/>
    <property type="match status" value="1"/>
</dbReference>
<sequence>MSKQAILCVDDEVIILMALKQELRSHFKDQFIYEGAGDAQEALETISDLEREGVSVILIISDWLMPGIKGDEFLLRVHQSHPGISAIMVTGHADPESIQKMREQLGDIRVIHKPWRHADIINAVQACLGQGDQPQLN</sequence>
<dbReference type="Pfam" id="PF00072">
    <property type="entry name" value="Response_reg"/>
    <property type="match status" value="1"/>
</dbReference>
<dbReference type="InterPro" id="IPR011006">
    <property type="entry name" value="CheY-like_superfamily"/>
</dbReference>
<evidence type="ECO:0000256" key="1">
    <source>
        <dbReference type="ARBA" id="ARBA00022553"/>
    </source>
</evidence>